<comment type="caution">
    <text evidence="1">The sequence shown here is derived from an EMBL/GenBank/DDBJ whole genome shotgun (WGS) entry which is preliminary data.</text>
</comment>
<keyword evidence="2" id="KW-1185">Reference proteome</keyword>
<organism evidence="1 2">
    <name type="scientific">Streptomyces colonosanans</name>
    <dbReference type="NCBI Taxonomy" id="1428652"/>
    <lineage>
        <taxon>Bacteria</taxon>
        <taxon>Bacillati</taxon>
        <taxon>Actinomycetota</taxon>
        <taxon>Actinomycetes</taxon>
        <taxon>Kitasatosporales</taxon>
        <taxon>Streptomycetaceae</taxon>
        <taxon>Streptomyces</taxon>
    </lineage>
</organism>
<dbReference type="EMBL" id="MLYP01000041">
    <property type="protein sequence ID" value="OIJ91437.1"/>
    <property type="molecule type" value="Genomic_DNA"/>
</dbReference>
<dbReference type="AlphaFoldDB" id="A0A1S2PCV7"/>
<reference evidence="1 2" key="1">
    <citation type="submission" date="2016-10" db="EMBL/GenBank/DDBJ databases">
        <title>Genome sequence of Streptomyces sp. MUSC 93.</title>
        <authorList>
            <person name="Lee L.-H."/>
            <person name="Ser H.-L."/>
            <person name="Law J.W.-F."/>
        </authorList>
    </citation>
    <scope>NUCLEOTIDE SEQUENCE [LARGE SCALE GENOMIC DNA]</scope>
    <source>
        <strain evidence="1 2">MUSC 93</strain>
    </source>
</reference>
<proteinExistence type="predicted"/>
<evidence type="ECO:0000313" key="2">
    <source>
        <dbReference type="Proteomes" id="UP000179935"/>
    </source>
</evidence>
<evidence type="ECO:0000313" key="1">
    <source>
        <dbReference type="EMBL" id="OIJ91437.1"/>
    </source>
</evidence>
<sequence length="325" mass="34866">MRAIRPRIITIAIIVLALAGLAGALTAVLRMSHDEGTPTGDGGTHGQADRIDLAREVADYTSRFGPNRGYQRPTQADRTGVAEAVGLLIDGHRSQAEQHLSQLDLTLRTIVDQVSGRRYAEVADRTEAAATPRGWGRVYLDLDSRPRWSVQVPHPVADQGTEQLGVRVLRGSPGGVLVIAGAHRKSGIGNSADVAHRRDTVFHAVCAELARRKMPGIQLHGFAASSAPHFDVITSTSSGSLGRSEARRLAGALRDRDFQVCRAWARSCPLEGRENMQGRVAQDEHIPFLHVEFAPALRADGPATERAAAAVAEVTRGWAGRSVSG</sequence>
<gene>
    <name evidence="1" type="ORF">BIV24_15995</name>
</gene>
<accession>A0A1S2PCV7</accession>
<name>A0A1S2PCV7_9ACTN</name>
<protein>
    <submittedName>
        <fullName evidence="1">Uncharacterized protein</fullName>
    </submittedName>
</protein>
<dbReference type="Proteomes" id="UP000179935">
    <property type="component" value="Unassembled WGS sequence"/>
</dbReference>
<dbReference type="STRING" id="1428652.BIV24_15995"/>